<dbReference type="EMBL" id="JALPQF010000005">
    <property type="protein sequence ID" value="MCK8480395.1"/>
    <property type="molecule type" value="Genomic_DNA"/>
</dbReference>
<proteinExistence type="predicted"/>
<dbReference type="Proteomes" id="UP001203687">
    <property type="component" value="Unassembled WGS sequence"/>
</dbReference>
<keyword evidence="2" id="KW-1185">Reference proteome</keyword>
<protein>
    <recommendedName>
        <fullName evidence="3">Tetratricopeptide repeat protein</fullName>
    </recommendedName>
</protein>
<dbReference type="InterPro" id="IPR011990">
    <property type="entry name" value="TPR-like_helical_dom_sf"/>
</dbReference>
<evidence type="ECO:0000313" key="2">
    <source>
        <dbReference type="Proteomes" id="UP001203687"/>
    </source>
</evidence>
<reference evidence="1" key="1">
    <citation type="submission" date="2022-04" db="EMBL/GenBank/DDBJ databases">
        <authorList>
            <person name="Ren T."/>
        </authorList>
    </citation>
    <scope>NUCLEOTIDE SEQUENCE</scope>
    <source>
        <strain evidence="1">F63249</strain>
    </source>
</reference>
<sequence length="656" mass="78380">MKKANIKTSLYFVFFFFGLMTVFGQRIEIDRLEREFRGSPSGRKAYELSQKMIQLDSTYYVGHFFEANYRYDRASDKRGYESAIKSLVKAIELLEKDFPRALKRTTDISAYIDRYQFQRKYVILIYYLSKSYENIDKPGEAIKVVRRLQKRDFVFNFGINPYSNISWIYLRNRMYSPEKYEFLKPTIEENLEMASKYADSIKTSDKHNQWFLNTYWPSSANDALLSYYHYKNIIYSHQIKLDSAEYFSEQLRRYNRLSYNNYGNLQFIQAKYDKAEESYEIARDEDNYEDKSVKEFDYMQSAIKIFRNDLPASKSIIEKSIKYLGTAPGFGWNNIALSRAHYYAGDLKKSKEFRDKAANFKEIHVNSTWGEVAYNRNTLLFKYLYHKKSIKEIKFRDDNYWYKPKKLYEISKHHFKQENAHLLLTSELSADPERFIGYYNLFASENNLFFDEIWELIKYFNPEYFIRIFKDKLKEDEREHVHKYFNYFIAQFYLEDGEYDMAIEEFQKVLDDEFLDPVNEKLLIARINEGLSKAYSENDNDESAHESLLAFYNNFPQLVPYSDLKMKFNLEVVNNALTPEQETIIEELEDSNIEWVENDSYWPTLRINLTKKDENQVVDYQVNVDGETKFEGNLTLEKGEHSGQLIAFRAFGITLE</sequence>
<gene>
    <name evidence="1" type="ORF">MUY34_07170</name>
</gene>
<comment type="caution">
    <text evidence="1">The sequence shown here is derived from an EMBL/GenBank/DDBJ whole genome shotgun (WGS) entry which is preliminary data.</text>
</comment>
<evidence type="ECO:0000313" key="1">
    <source>
        <dbReference type="EMBL" id="MCK8480395.1"/>
    </source>
</evidence>
<dbReference type="RefSeq" id="WP_248412509.1">
    <property type="nucleotide sequence ID" value="NZ_JALPQF010000005.1"/>
</dbReference>
<accession>A0ABT0H7P9</accession>
<name>A0ABT0H7P9_9FLAO</name>
<dbReference type="Gene3D" id="1.25.40.10">
    <property type="entry name" value="Tetratricopeptide repeat domain"/>
    <property type="match status" value="1"/>
</dbReference>
<organism evidence="1 2">
    <name type="scientific">Psychroserpens algicola</name>
    <dbReference type="NCBI Taxonomy" id="1719034"/>
    <lineage>
        <taxon>Bacteria</taxon>
        <taxon>Pseudomonadati</taxon>
        <taxon>Bacteroidota</taxon>
        <taxon>Flavobacteriia</taxon>
        <taxon>Flavobacteriales</taxon>
        <taxon>Flavobacteriaceae</taxon>
        <taxon>Psychroserpens</taxon>
    </lineage>
</organism>
<evidence type="ECO:0008006" key="3">
    <source>
        <dbReference type="Google" id="ProtNLM"/>
    </source>
</evidence>